<evidence type="ECO:0000313" key="4">
    <source>
        <dbReference type="Proteomes" id="UP001321473"/>
    </source>
</evidence>
<keyword evidence="4" id="KW-1185">Reference proteome</keyword>
<name>A0AAQ4F236_AMBAM</name>
<organism evidence="3 4">
    <name type="scientific">Amblyomma americanum</name>
    <name type="common">Lone star tick</name>
    <dbReference type="NCBI Taxonomy" id="6943"/>
    <lineage>
        <taxon>Eukaryota</taxon>
        <taxon>Metazoa</taxon>
        <taxon>Ecdysozoa</taxon>
        <taxon>Arthropoda</taxon>
        <taxon>Chelicerata</taxon>
        <taxon>Arachnida</taxon>
        <taxon>Acari</taxon>
        <taxon>Parasitiformes</taxon>
        <taxon>Ixodida</taxon>
        <taxon>Ixodoidea</taxon>
        <taxon>Ixodidae</taxon>
        <taxon>Amblyomminae</taxon>
        <taxon>Amblyomma</taxon>
    </lineage>
</organism>
<sequence length="533" mass="58635">MDDVASRPRLLDREKAVPPQEAPISPRSKDAEPQLLFLLSGAAATATLVAVALTVSVYLINRRRKDNDETKGAFCCPAQAAQLFAYVNTSFKPCKNLFAHVCSNAIRYGTSKHHAQDSELVHALVTGLIRKGVETRDAGQFLTAYYKSCVGTIPHRELFLTTLASALIRNAVESPGKLDTRGALRYMITASAKYNLPSAIFVAFRPYTSTISLKVIPICGISGVFSDAVAATTKVLKEYVNTTEVAQQGVASLQQDVCLSGVRGHDATYTMPSRRDAFNREVWDIGDLEVGLSSVDYSLQDLRSVEVTKVQPIRLIHDLIAAVKKVPNGFAAATMTTFLVSHSVARAAMGFYRAYGTSSQILFQNLSRVAVARPSPIFAENLLRGRAYNIDVNRERMRGVRDHSVVTYATLKFLGERHLIIPASIYGYIYTGPGNNQLPNATVLGQLLAEGLWLMVLYGIEWRPQTSANINRFAECFVRNYLDGNDASSPEAVEALSIRALGMSSVARALERPGWYTVRVAWSVWRLSHAQFF</sequence>
<comment type="caution">
    <text evidence="3">The sequence shown here is derived from an EMBL/GenBank/DDBJ whole genome shotgun (WGS) entry which is preliminary data.</text>
</comment>
<reference evidence="3 4" key="1">
    <citation type="journal article" date="2023" name="Arcadia Sci">
        <title>De novo assembly of a long-read Amblyomma americanum tick genome.</title>
        <authorList>
            <person name="Chou S."/>
            <person name="Poskanzer K.E."/>
            <person name="Rollins M."/>
            <person name="Thuy-Boun P.S."/>
        </authorList>
    </citation>
    <scope>NUCLEOTIDE SEQUENCE [LARGE SCALE GENOMIC DNA]</scope>
    <source>
        <strain evidence="3">F_SG_1</strain>
        <tissue evidence="3">Salivary glands</tissue>
    </source>
</reference>
<feature type="transmembrane region" description="Helical" evidence="2">
    <location>
        <begin position="35"/>
        <end position="60"/>
    </location>
</feature>
<gene>
    <name evidence="3" type="ORF">V5799_017666</name>
</gene>
<evidence type="ECO:0000256" key="1">
    <source>
        <dbReference type="SAM" id="MobiDB-lite"/>
    </source>
</evidence>
<keyword evidence="2" id="KW-0472">Membrane</keyword>
<evidence type="ECO:0000313" key="3">
    <source>
        <dbReference type="EMBL" id="KAK8780991.1"/>
    </source>
</evidence>
<dbReference type="Proteomes" id="UP001321473">
    <property type="component" value="Unassembled WGS sequence"/>
</dbReference>
<feature type="region of interest" description="Disordered" evidence="1">
    <location>
        <begin position="1"/>
        <end position="27"/>
    </location>
</feature>
<keyword evidence="2" id="KW-1133">Transmembrane helix</keyword>
<protein>
    <submittedName>
        <fullName evidence="3">Uncharacterized protein</fullName>
    </submittedName>
</protein>
<evidence type="ECO:0000256" key="2">
    <source>
        <dbReference type="SAM" id="Phobius"/>
    </source>
</evidence>
<keyword evidence="2" id="KW-0812">Transmembrane</keyword>
<feature type="compositionally biased region" description="Basic and acidic residues" evidence="1">
    <location>
        <begin position="1"/>
        <end position="16"/>
    </location>
</feature>
<dbReference type="AlphaFoldDB" id="A0AAQ4F236"/>
<accession>A0AAQ4F236</accession>
<proteinExistence type="predicted"/>
<dbReference type="EMBL" id="JARKHS020008198">
    <property type="protein sequence ID" value="KAK8780991.1"/>
    <property type="molecule type" value="Genomic_DNA"/>
</dbReference>
<dbReference type="SUPFAM" id="SSF55486">
    <property type="entry name" value="Metalloproteases ('zincins'), catalytic domain"/>
    <property type="match status" value="1"/>
</dbReference>